<dbReference type="Pfam" id="PF13616">
    <property type="entry name" value="Rotamase_3"/>
    <property type="match status" value="1"/>
</dbReference>
<dbReference type="STRING" id="40754.THII_0143"/>
<dbReference type="InterPro" id="IPR000297">
    <property type="entry name" value="PPIase_PpiC"/>
</dbReference>
<dbReference type="Pfam" id="PF13624">
    <property type="entry name" value="SurA_N_3"/>
    <property type="match status" value="1"/>
</dbReference>
<reference evidence="14 15" key="1">
    <citation type="journal article" date="2014" name="ISME J.">
        <title>Ecophysiology of Thioploca ingrica as revealed by the complete genome sequence supplemented with proteomic evidence.</title>
        <authorList>
            <person name="Kojima H."/>
            <person name="Ogura Y."/>
            <person name="Yamamoto N."/>
            <person name="Togashi T."/>
            <person name="Mori H."/>
            <person name="Watanabe T."/>
            <person name="Nemoto F."/>
            <person name="Kurokawa K."/>
            <person name="Hayashi T."/>
            <person name="Fukui M."/>
        </authorList>
    </citation>
    <scope>NUCLEOTIDE SEQUENCE [LARGE SCALE GENOMIC DNA]</scope>
</reference>
<dbReference type="InterPro" id="IPR052029">
    <property type="entry name" value="PpiD_chaperone"/>
</dbReference>
<evidence type="ECO:0000256" key="1">
    <source>
        <dbReference type="ARBA" id="ARBA00004382"/>
    </source>
</evidence>
<organism evidence="14 15">
    <name type="scientific">Thioploca ingrica</name>
    <dbReference type="NCBI Taxonomy" id="40754"/>
    <lineage>
        <taxon>Bacteria</taxon>
        <taxon>Pseudomonadati</taxon>
        <taxon>Pseudomonadota</taxon>
        <taxon>Gammaproteobacteria</taxon>
        <taxon>Thiotrichales</taxon>
        <taxon>Thiotrichaceae</taxon>
        <taxon>Thioploca</taxon>
    </lineage>
</organism>
<keyword evidence="3" id="KW-0997">Cell inner membrane</keyword>
<dbReference type="GO" id="GO:0003755">
    <property type="term" value="F:peptidyl-prolyl cis-trans isomerase activity"/>
    <property type="evidence" value="ECO:0007669"/>
    <property type="project" value="UniProtKB-KW"/>
</dbReference>
<evidence type="ECO:0000313" key="15">
    <source>
        <dbReference type="Proteomes" id="UP000031623"/>
    </source>
</evidence>
<dbReference type="Gene3D" id="1.10.4030.10">
    <property type="entry name" value="Porin chaperone SurA, peptide-binding domain"/>
    <property type="match status" value="1"/>
</dbReference>
<dbReference type="AlphaFoldDB" id="A0A090AI37"/>
<evidence type="ECO:0000256" key="11">
    <source>
        <dbReference type="PROSITE-ProRule" id="PRU00278"/>
    </source>
</evidence>
<keyword evidence="5 12" id="KW-1133">Transmembrane helix</keyword>
<gene>
    <name evidence="14" type="ORF">THII_0143</name>
</gene>
<dbReference type="SUPFAM" id="SSF54534">
    <property type="entry name" value="FKBP-like"/>
    <property type="match status" value="1"/>
</dbReference>
<dbReference type="PANTHER" id="PTHR47529">
    <property type="entry name" value="PEPTIDYL-PROLYL CIS-TRANS ISOMERASE D"/>
    <property type="match status" value="1"/>
</dbReference>
<evidence type="ECO:0000313" key="14">
    <source>
        <dbReference type="EMBL" id="BAP54440.1"/>
    </source>
</evidence>
<sequence length="647" mass="73654">MLQSIRDNAQGWLAWIIVILIIIPFALWGIQEYLRPTPKRVIAEINGVEIPERNFQQQVHQRKQQLRAMLRNQNVDLSFMESQIRENTLSQMIEEELLMQTAIDSGMRISDELLQQRIKQIPGFQEENGTFSQARYEQALKNQGISPGGFEMEMRRSMLTDQLREGILRSALLTDYDQQQRQQLEEQQRYVSYLIIPATRFQKGVVISDTDIENDYKKDLNRYMTPEKVSIEYVELSQENLMKPQQLDEDTLKQRYQERKTTFITPAQWKARHILFEVGKSATAAEINTAKSKAQQVLTKIRAGESFEELAKTFSDDSGSKNQGGDLGWFGTNAMVKPFEEAVKSMKVGEVSEPIQSEFGFHLIKLEDSKPEVTRSFAEVKEQLAQELQKELAESAFYSQVEQFSNLAFEHPNSLDVLAETLKLPLKTTELFERIVSTQADSILSHQPVIDAAFSDTVLKERYNSDVIDIGEQHVVVLRLKDHQPAKPKPLAEVKAEITSTLTQEKAKAEAQTLGKTLLTQIKAHRDPDQLVSSYELQWSPALWLKRQETTLKQPDIVREAFKMGHPTDHQAIYQGILLGNGDYALVALLDVKAGQTTPPTADKAATQQQAQQQAIGESEFRQLVSELKTNAKIKDYSKQLAAEGQL</sequence>
<keyword evidence="4 12" id="KW-0812">Transmembrane</keyword>
<keyword evidence="11" id="KW-0697">Rotamase</keyword>
<evidence type="ECO:0000256" key="7">
    <source>
        <dbReference type="ARBA" id="ARBA00023186"/>
    </source>
</evidence>
<dbReference type="PANTHER" id="PTHR47529:SF1">
    <property type="entry name" value="PERIPLASMIC CHAPERONE PPID"/>
    <property type="match status" value="1"/>
</dbReference>
<dbReference type="KEGG" id="tig:THII_0143"/>
<evidence type="ECO:0000256" key="10">
    <source>
        <dbReference type="ARBA" id="ARBA00042775"/>
    </source>
</evidence>
<dbReference type="InterPro" id="IPR046357">
    <property type="entry name" value="PPIase_dom_sf"/>
</dbReference>
<keyword evidence="7" id="KW-0143">Chaperone</keyword>
<dbReference type="PROSITE" id="PS50198">
    <property type="entry name" value="PPIC_PPIASE_2"/>
    <property type="match status" value="1"/>
</dbReference>
<evidence type="ECO:0000256" key="8">
    <source>
        <dbReference type="ARBA" id="ARBA00038408"/>
    </source>
</evidence>
<dbReference type="OrthoDB" id="9812372at2"/>
<dbReference type="Proteomes" id="UP000031623">
    <property type="component" value="Chromosome"/>
</dbReference>
<dbReference type="GO" id="GO:0005886">
    <property type="term" value="C:plasma membrane"/>
    <property type="evidence" value="ECO:0007669"/>
    <property type="project" value="UniProtKB-SubCell"/>
</dbReference>
<name>A0A090AI37_9GAMM</name>
<dbReference type="InterPro" id="IPR023058">
    <property type="entry name" value="PPIase_PpiC_CS"/>
</dbReference>
<evidence type="ECO:0000256" key="2">
    <source>
        <dbReference type="ARBA" id="ARBA00022475"/>
    </source>
</evidence>
<dbReference type="PROSITE" id="PS01096">
    <property type="entry name" value="PPIC_PPIASE_1"/>
    <property type="match status" value="1"/>
</dbReference>
<evidence type="ECO:0000256" key="12">
    <source>
        <dbReference type="SAM" id="Phobius"/>
    </source>
</evidence>
<protein>
    <recommendedName>
        <fullName evidence="9">Periplasmic chaperone PpiD</fullName>
    </recommendedName>
    <alternativeName>
        <fullName evidence="10">Periplasmic folding chaperone</fullName>
    </alternativeName>
</protein>
<evidence type="ECO:0000256" key="6">
    <source>
        <dbReference type="ARBA" id="ARBA00023136"/>
    </source>
</evidence>
<evidence type="ECO:0000256" key="5">
    <source>
        <dbReference type="ARBA" id="ARBA00022989"/>
    </source>
</evidence>
<feature type="domain" description="PpiC" evidence="13">
    <location>
        <begin position="266"/>
        <end position="368"/>
    </location>
</feature>
<proteinExistence type="inferred from homology"/>
<keyword evidence="15" id="KW-1185">Reference proteome</keyword>
<accession>A0A090AI37</accession>
<comment type="similarity">
    <text evidence="8">Belongs to the PpiD chaperone family.</text>
</comment>
<dbReference type="EMBL" id="AP014633">
    <property type="protein sequence ID" value="BAP54440.1"/>
    <property type="molecule type" value="Genomic_DNA"/>
</dbReference>
<keyword evidence="11 14" id="KW-0413">Isomerase</keyword>
<evidence type="ECO:0000256" key="4">
    <source>
        <dbReference type="ARBA" id="ARBA00022692"/>
    </source>
</evidence>
<dbReference type="InterPro" id="IPR027304">
    <property type="entry name" value="Trigger_fact/SurA_dom_sf"/>
</dbReference>
<evidence type="ECO:0000256" key="3">
    <source>
        <dbReference type="ARBA" id="ARBA00022519"/>
    </source>
</evidence>
<keyword evidence="2" id="KW-1003">Cell membrane</keyword>
<dbReference type="HOGENOM" id="CLU_023843_1_1_6"/>
<feature type="transmembrane region" description="Helical" evidence="12">
    <location>
        <begin position="12"/>
        <end position="30"/>
    </location>
</feature>
<dbReference type="Gene3D" id="3.10.50.40">
    <property type="match status" value="1"/>
</dbReference>
<keyword evidence="6 12" id="KW-0472">Membrane</keyword>
<evidence type="ECO:0000256" key="9">
    <source>
        <dbReference type="ARBA" id="ARBA00040743"/>
    </source>
</evidence>
<comment type="subcellular location">
    <subcellularLocation>
        <location evidence="1">Cell inner membrane</location>
        <topology evidence="1">Single-pass type II membrane protein</topology>
        <orientation evidence="1">Periplasmic side</orientation>
    </subcellularLocation>
</comment>
<evidence type="ECO:0000259" key="13">
    <source>
        <dbReference type="PROSITE" id="PS50198"/>
    </source>
</evidence>
<dbReference type="SUPFAM" id="SSF109998">
    <property type="entry name" value="Triger factor/SurA peptide-binding domain-like"/>
    <property type="match status" value="1"/>
</dbReference>